<evidence type="ECO:0000256" key="7">
    <source>
        <dbReference type="ARBA" id="ARBA00023002"/>
    </source>
</evidence>
<keyword evidence="7" id="KW-0560">Oxidoreductase</keyword>
<keyword evidence="15" id="KW-1185">Reference proteome</keyword>
<feature type="domain" description="Fatty acid desaturase" evidence="13">
    <location>
        <begin position="61"/>
        <end position="258"/>
    </location>
</feature>
<keyword evidence="6 12" id="KW-1133">Transmembrane helix</keyword>
<dbReference type="RefSeq" id="WP_088483453.1">
    <property type="nucleotide sequence ID" value="NZ_NISI01000004.1"/>
</dbReference>
<evidence type="ECO:0000256" key="5">
    <source>
        <dbReference type="ARBA" id="ARBA00022832"/>
    </source>
</evidence>
<keyword evidence="8" id="KW-0408">Iron</keyword>
<dbReference type="GO" id="GO:0006633">
    <property type="term" value="P:fatty acid biosynthetic process"/>
    <property type="evidence" value="ECO:0007669"/>
    <property type="project" value="UniProtKB-KW"/>
</dbReference>
<dbReference type="AlphaFoldDB" id="A0A254NFP9"/>
<keyword evidence="11" id="KW-0275">Fatty acid biosynthesis</keyword>
<proteinExistence type="inferred from homology"/>
<protein>
    <submittedName>
        <fullName evidence="14">Acyl-CoA desaturase</fullName>
    </submittedName>
</protein>
<dbReference type="PANTHER" id="PTHR11351">
    <property type="entry name" value="ACYL-COA DESATURASE"/>
    <property type="match status" value="1"/>
</dbReference>
<dbReference type="PANTHER" id="PTHR11351:SF31">
    <property type="entry name" value="DESATURASE 1, ISOFORM A-RELATED"/>
    <property type="match status" value="1"/>
</dbReference>
<dbReference type="EMBL" id="NISI01000004">
    <property type="protein sequence ID" value="OWR03913.1"/>
    <property type="molecule type" value="Genomic_DNA"/>
</dbReference>
<evidence type="ECO:0000256" key="1">
    <source>
        <dbReference type="ARBA" id="ARBA00004141"/>
    </source>
</evidence>
<dbReference type="InterPro" id="IPR005804">
    <property type="entry name" value="FA_desaturase_dom"/>
</dbReference>
<sequence length="418" mass="46069">MPPTPVPSLDFHRVQAASPQDLLAGQVRYSPAKSLWLLGHAAGAVAGAWFYFSLSSITVFLLATGAVLLLGHSLGSHRLLIHGSYRCPRWLARVLVYLGVQVGLAGPLSLLRQHELRDYAQRLPDCHPYLRHGTTFWRDAWWQLHCELHLTRPPRLSIEPRLAEDRFYAWLDRTWMWQQLPPAVLLLALGGWGWVCWGVCARICAGVIGHWLIGHFAHNAGGMHHVVEGAAVQGRNIRWTSLLTMGESWHNNHHAFPGSARLGLQAGEWDPGWWMLLALRRAGLVWDLRLPQDLPARAELRALTPQPAPAHSSLGGWRDLPALRGQLRATAGRTLHLQGPGASVPARWLQAMTGQKLHVDKQLARLELHDPTVGIVVRGLPALCVAVARRGAAAHAIARALLPAAAALESARVRLTVA</sequence>
<feature type="transmembrane region" description="Helical" evidence="12">
    <location>
        <begin position="90"/>
        <end position="111"/>
    </location>
</feature>
<evidence type="ECO:0000256" key="4">
    <source>
        <dbReference type="ARBA" id="ARBA00022692"/>
    </source>
</evidence>
<evidence type="ECO:0000313" key="15">
    <source>
        <dbReference type="Proteomes" id="UP000197446"/>
    </source>
</evidence>
<evidence type="ECO:0000256" key="3">
    <source>
        <dbReference type="ARBA" id="ARBA00022516"/>
    </source>
</evidence>
<dbReference type="Proteomes" id="UP000197446">
    <property type="component" value="Unassembled WGS sequence"/>
</dbReference>
<evidence type="ECO:0000256" key="8">
    <source>
        <dbReference type="ARBA" id="ARBA00023004"/>
    </source>
</evidence>
<name>A0A254NFP9_9BURK</name>
<reference evidence="14 15" key="1">
    <citation type="journal article" date="2007" name="Int. J. Syst. Evol. Microbiol.">
        <title>Description of Pelomonas aquatica sp. nov. and Pelomonas puraquae sp. nov., isolated from industrial and haemodialysis water.</title>
        <authorList>
            <person name="Gomila M."/>
            <person name="Bowien B."/>
            <person name="Falsen E."/>
            <person name="Moore E.R."/>
            <person name="Lalucat J."/>
        </authorList>
    </citation>
    <scope>NUCLEOTIDE SEQUENCE [LARGE SCALE GENOMIC DNA]</scope>
    <source>
        <strain evidence="14 15">CCUG 52769</strain>
    </source>
</reference>
<evidence type="ECO:0000256" key="9">
    <source>
        <dbReference type="ARBA" id="ARBA00023098"/>
    </source>
</evidence>
<organism evidence="14 15">
    <name type="scientific">Roseateles puraquae</name>
    <dbReference type="NCBI Taxonomy" id="431059"/>
    <lineage>
        <taxon>Bacteria</taxon>
        <taxon>Pseudomonadati</taxon>
        <taxon>Pseudomonadota</taxon>
        <taxon>Betaproteobacteria</taxon>
        <taxon>Burkholderiales</taxon>
        <taxon>Sphaerotilaceae</taxon>
        <taxon>Roseateles</taxon>
    </lineage>
</organism>
<keyword evidence="5" id="KW-0276">Fatty acid metabolism</keyword>
<comment type="subcellular location">
    <subcellularLocation>
        <location evidence="1">Membrane</location>
        <topology evidence="1">Multi-pass membrane protein</topology>
    </subcellularLocation>
</comment>
<keyword evidence="10 12" id="KW-0472">Membrane</keyword>
<dbReference type="GO" id="GO:0016717">
    <property type="term" value="F:oxidoreductase activity, acting on paired donors, with oxidation of a pair of donors resulting in the reduction of molecular oxygen to two molecules of water"/>
    <property type="evidence" value="ECO:0007669"/>
    <property type="project" value="InterPro"/>
</dbReference>
<evidence type="ECO:0000256" key="12">
    <source>
        <dbReference type="SAM" id="Phobius"/>
    </source>
</evidence>
<dbReference type="Pfam" id="PF00487">
    <property type="entry name" value="FA_desaturase"/>
    <property type="match status" value="1"/>
</dbReference>
<accession>A0A254NFP9</accession>
<evidence type="ECO:0000256" key="2">
    <source>
        <dbReference type="ARBA" id="ARBA00008749"/>
    </source>
</evidence>
<keyword evidence="9" id="KW-0443">Lipid metabolism</keyword>
<evidence type="ECO:0000256" key="10">
    <source>
        <dbReference type="ARBA" id="ARBA00023136"/>
    </source>
</evidence>
<evidence type="ECO:0000256" key="6">
    <source>
        <dbReference type="ARBA" id="ARBA00022989"/>
    </source>
</evidence>
<keyword evidence="3" id="KW-0444">Lipid biosynthesis</keyword>
<keyword evidence="4 12" id="KW-0812">Transmembrane</keyword>
<dbReference type="CDD" id="cd03505">
    <property type="entry name" value="Delta9-FADS-like"/>
    <property type="match status" value="1"/>
</dbReference>
<gene>
    <name evidence="14" type="ORF">CDO81_11985</name>
</gene>
<dbReference type="OrthoDB" id="19906at2"/>
<feature type="transmembrane region" description="Helical" evidence="12">
    <location>
        <begin position="48"/>
        <end position="70"/>
    </location>
</feature>
<comment type="similarity">
    <text evidence="2">Belongs to the fatty acid desaturase type 2 family.</text>
</comment>
<evidence type="ECO:0000256" key="11">
    <source>
        <dbReference type="ARBA" id="ARBA00023160"/>
    </source>
</evidence>
<evidence type="ECO:0000259" key="13">
    <source>
        <dbReference type="Pfam" id="PF00487"/>
    </source>
</evidence>
<dbReference type="GO" id="GO:0016020">
    <property type="term" value="C:membrane"/>
    <property type="evidence" value="ECO:0007669"/>
    <property type="project" value="UniProtKB-SubCell"/>
</dbReference>
<dbReference type="InterPro" id="IPR015876">
    <property type="entry name" value="Acyl-CoA_DS"/>
</dbReference>
<comment type="caution">
    <text evidence="14">The sequence shown here is derived from an EMBL/GenBank/DDBJ whole genome shotgun (WGS) entry which is preliminary data.</text>
</comment>
<evidence type="ECO:0000313" key="14">
    <source>
        <dbReference type="EMBL" id="OWR03913.1"/>
    </source>
</evidence>